<keyword evidence="1" id="KW-0436">Ligase</keyword>
<dbReference type="Gene3D" id="3.30.470.20">
    <property type="entry name" value="ATP-grasp fold, B domain"/>
    <property type="match status" value="1"/>
</dbReference>
<accession>A0ABZ2K4P8</accession>
<gene>
    <name evidence="1" type="ORF">LZC95_35520</name>
</gene>
<sequence length="72" mass="7746">MLSSLRAAKLLDGFRGAPPADRDALLLLVQRVSALVEALPELLELDLNPVKVLARGQGAVAVDARMRFAPLR</sequence>
<name>A0ABZ2K4P8_9BACT</name>
<dbReference type="Pfam" id="PF13549">
    <property type="entry name" value="ATP-grasp_5"/>
    <property type="match status" value="1"/>
</dbReference>
<dbReference type="GO" id="GO:0016874">
    <property type="term" value="F:ligase activity"/>
    <property type="evidence" value="ECO:0007669"/>
    <property type="project" value="UniProtKB-KW"/>
</dbReference>
<keyword evidence="2" id="KW-1185">Reference proteome</keyword>
<protein>
    <submittedName>
        <fullName evidence="1">Acetate--CoA ligase family protein</fullName>
    </submittedName>
</protein>
<dbReference type="Proteomes" id="UP001379533">
    <property type="component" value="Chromosome"/>
</dbReference>
<evidence type="ECO:0000313" key="2">
    <source>
        <dbReference type="Proteomes" id="UP001379533"/>
    </source>
</evidence>
<dbReference type="EMBL" id="CP089982">
    <property type="protein sequence ID" value="WXA91749.1"/>
    <property type="molecule type" value="Genomic_DNA"/>
</dbReference>
<evidence type="ECO:0000313" key="1">
    <source>
        <dbReference type="EMBL" id="WXA91749.1"/>
    </source>
</evidence>
<proteinExistence type="predicted"/>
<organism evidence="1 2">
    <name type="scientific">Pendulispora brunnea</name>
    <dbReference type="NCBI Taxonomy" id="2905690"/>
    <lineage>
        <taxon>Bacteria</taxon>
        <taxon>Pseudomonadati</taxon>
        <taxon>Myxococcota</taxon>
        <taxon>Myxococcia</taxon>
        <taxon>Myxococcales</taxon>
        <taxon>Sorangiineae</taxon>
        <taxon>Pendulisporaceae</taxon>
        <taxon>Pendulispora</taxon>
    </lineage>
</organism>
<reference evidence="1 2" key="1">
    <citation type="submission" date="2021-12" db="EMBL/GenBank/DDBJ databases">
        <title>Discovery of the Pendulisporaceae a myxobacterial family with distinct sporulation behavior and unique specialized metabolism.</title>
        <authorList>
            <person name="Garcia R."/>
            <person name="Popoff A."/>
            <person name="Bader C.D."/>
            <person name="Loehr J."/>
            <person name="Walesch S."/>
            <person name="Walt C."/>
            <person name="Boldt J."/>
            <person name="Bunk B."/>
            <person name="Haeckl F.J.F.P.J."/>
            <person name="Gunesch A.P."/>
            <person name="Birkelbach J."/>
            <person name="Nuebel U."/>
            <person name="Pietschmann T."/>
            <person name="Bach T."/>
            <person name="Mueller R."/>
        </authorList>
    </citation>
    <scope>NUCLEOTIDE SEQUENCE [LARGE SCALE GENOMIC DNA]</scope>
    <source>
        <strain evidence="1 2">MSr12523</strain>
    </source>
</reference>